<dbReference type="InterPro" id="IPR016155">
    <property type="entry name" value="Mopterin_synth/thiamin_S_b"/>
</dbReference>
<dbReference type="Gene3D" id="3.10.20.30">
    <property type="match status" value="1"/>
</dbReference>
<dbReference type="Proteomes" id="UP000237344">
    <property type="component" value="Unassembled WGS sequence"/>
</dbReference>
<evidence type="ECO:0000313" key="2">
    <source>
        <dbReference type="Proteomes" id="UP000237344"/>
    </source>
</evidence>
<name>A0A2S3W573_9PROT</name>
<organism evidence="1 2">
    <name type="scientific">Novacetimonas maltaceti</name>
    <dbReference type="NCBI Taxonomy" id="1203393"/>
    <lineage>
        <taxon>Bacteria</taxon>
        <taxon>Pseudomonadati</taxon>
        <taxon>Pseudomonadota</taxon>
        <taxon>Alphaproteobacteria</taxon>
        <taxon>Acetobacterales</taxon>
        <taxon>Acetobacteraceae</taxon>
        <taxon>Novacetimonas</taxon>
    </lineage>
</organism>
<dbReference type="EMBL" id="POTC01000002">
    <property type="protein sequence ID" value="POF64010.1"/>
    <property type="molecule type" value="Genomic_DNA"/>
</dbReference>
<sequence>MKILVNEEVHDVGVQTLDALLRELGYGDACVATAVDGDFIAAARRGAQPLHEGCRVEILAPMQGG</sequence>
<dbReference type="InterPro" id="IPR003749">
    <property type="entry name" value="ThiS/MoaD-like"/>
</dbReference>
<dbReference type="OrthoDB" id="197113at2"/>
<dbReference type="NCBIfam" id="TIGR01683">
    <property type="entry name" value="thiS"/>
    <property type="match status" value="1"/>
</dbReference>
<dbReference type="AlphaFoldDB" id="A0A2S3W573"/>
<comment type="caution">
    <text evidence="1">The sequence shown here is derived from an EMBL/GenBank/DDBJ whole genome shotgun (WGS) entry which is preliminary data.</text>
</comment>
<gene>
    <name evidence="1" type="ORF">KMAL_02750</name>
</gene>
<dbReference type="InterPro" id="IPR010035">
    <property type="entry name" value="Thi_S"/>
</dbReference>
<dbReference type="Pfam" id="PF02597">
    <property type="entry name" value="ThiS"/>
    <property type="match status" value="1"/>
</dbReference>
<accession>A0A2S3W573</accession>
<reference evidence="1 2" key="1">
    <citation type="submission" date="2018-01" db="EMBL/GenBank/DDBJ databases">
        <title>Draft Genome Sequence of Komagataeibacter maltaceti LMG 1529, a Vinegar Producing Acetic Acid Bacterium Isolated from Malt Vinegar Brewery Acetifiers.</title>
        <authorList>
            <person name="Zhang Q."/>
            <person name="Hollensteiner J."/>
            <person name="Poehlein A."/>
            <person name="Daniel R."/>
        </authorList>
    </citation>
    <scope>NUCLEOTIDE SEQUENCE [LARGE SCALE GENOMIC DNA]</scope>
    <source>
        <strain evidence="1 2">LMG 1529</strain>
    </source>
</reference>
<dbReference type="CDD" id="cd00565">
    <property type="entry name" value="Ubl_ThiS"/>
    <property type="match status" value="1"/>
</dbReference>
<dbReference type="SUPFAM" id="SSF54285">
    <property type="entry name" value="MoaD/ThiS"/>
    <property type="match status" value="1"/>
</dbReference>
<evidence type="ECO:0008006" key="3">
    <source>
        <dbReference type="Google" id="ProtNLM"/>
    </source>
</evidence>
<keyword evidence="2" id="KW-1185">Reference proteome</keyword>
<dbReference type="RefSeq" id="WP_110093971.1">
    <property type="nucleotide sequence ID" value="NZ_NKUE01000001.1"/>
</dbReference>
<protein>
    <recommendedName>
        <fullName evidence="3">Thiamine biosynthesis protein ThiS</fullName>
    </recommendedName>
</protein>
<proteinExistence type="predicted"/>
<evidence type="ECO:0000313" key="1">
    <source>
        <dbReference type="EMBL" id="POF64010.1"/>
    </source>
</evidence>
<dbReference type="InterPro" id="IPR012675">
    <property type="entry name" value="Beta-grasp_dom_sf"/>
</dbReference>